<dbReference type="GO" id="GO:0005524">
    <property type="term" value="F:ATP binding"/>
    <property type="evidence" value="ECO:0007669"/>
    <property type="project" value="UniProtKB-UniRule"/>
</dbReference>
<comment type="caution">
    <text evidence="12">The sequence shown here is derived from an EMBL/GenBank/DDBJ whole genome shotgun (WGS) entry which is preliminary data.</text>
</comment>
<keyword evidence="5 11" id="KW-0479">Metal-binding</keyword>
<accession>A0A7W4JSN9</accession>
<feature type="binding site" evidence="11">
    <location>
        <position position="53"/>
    </location>
    <ligand>
        <name>substrate</name>
    </ligand>
</feature>
<keyword evidence="7 11" id="KW-0418">Kinase</keyword>
<comment type="pathway">
    <text evidence="3 11">Cofactor biosynthesis; thiamine diphosphate biosynthesis; 4-methyl-5-(2-phosphoethyl)-thiazole from 5-(2-hydroxyethyl)-4-methylthiazole: step 1/1.</text>
</comment>
<dbReference type="InterPro" id="IPR029056">
    <property type="entry name" value="Ribokinase-like"/>
</dbReference>
<dbReference type="SUPFAM" id="SSF53613">
    <property type="entry name" value="Ribokinase-like"/>
    <property type="match status" value="1"/>
</dbReference>
<comment type="catalytic activity">
    <reaction evidence="1 11">
        <text>5-(2-hydroxyethyl)-4-methylthiazole + ATP = 4-methyl-5-(2-phosphooxyethyl)-thiazole + ADP + H(+)</text>
        <dbReference type="Rhea" id="RHEA:24212"/>
        <dbReference type="ChEBI" id="CHEBI:15378"/>
        <dbReference type="ChEBI" id="CHEBI:17957"/>
        <dbReference type="ChEBI" id="CHEBI:30616"/>
        <dbReference type="ChEBI" id="CHEBI:58296"/>
        <dbReference type="ChEBI" id="CHEBI:456216"/>
        <dbReference type="EC" id="2.7.1.50"/>
    </reaction>
</comment>
<comment type="function">
    <text evidence="11">Catalyzes the phosphorylation of the hydroxyl group of 4-methyl-5-beta-hydroxyethylthiazole (THZ).</text>
</comment>
<reference evidence="12 13" key="1">
    <citation type="submission" date="2020-04" db="EMBL/GenBank/DDBJ databases">
        <title>Description of novel Gluconacetobacter.</title>
        <authorList>
            <person name="Sombolestani A."/>
        </authorList>
    </citation>
    <scope>NUCLEOTIDE SEQUENCE [LARGE SCALE GENOMIC DNA]</scope>
    <source>
        <strain evidence="12 13">LMG 21311</strain>
    </source>
</reference>
<name>A0A7W4JSN9_9PROT</name>
<evidence type="ECO:0000256" key="4">
    <source>
        <dbReference type="ARBA" id="ARBA00022679"/>
    </source>
</evidence>
<keyword evidence="4 11" id="KW-0808">Transferase</keyword>
<dbReference type="GO" id="GO:0009228">
    <property type="term" value="P:thiamine biosynthetic process"/>
    <property type="evidence" value="ECO:0007669"/>
    <property type="project" value="UniProtKB-KW"/>
</dbReference>
<keyword evidence="9 11" id="KW-0460">Magnesium</keyword>
<dbReference type="Pfam" id="PF02110">
    <property type="entry name" value="HK"/>
    <property type="match status" value="1"/>
</dbReference>
<dbReference type="EMBL" id="JABEQF010000005">
    <property type="protein sequence ID" value="MBB2190147.1"/>
    <property type="molecule type" value="Genomic_DNA"/>
</dbReference>
<evidence type="ECO:0000256" key="2">
    <source>
        <dbReference type="ARBA" id="ARBA00001946"/>
    </source>
</evidence>
<feature type="binding site" evidence="11">
    <location>
        <position position="128"/>
    </location>
    <ligand>
        <name>ATP</name>
        <dbReference type="ChEBI" id="CHEBI:30616"/>
    </ligand>
</feature>
<sequence>MTLSPPAPFTPAAVADTLERIRARTPLIHNITNIVVANSTANALLAIGASPAMVEAEDEVAQLVPLAAALVVNVGTLTVPQAAAIARATRVARLSGTPWILDPVAVGVLDFRSRVALDSLADGPRAIRGNASEIMALAHLRGAGGDAPPSGRGVDSLSGAAEALPAARSLARATGACVAVSGATDHITDGPRVATVANGHPMMTRVTGLGCTATAIAGACLAVGDDAMAACAHAMVLIGLAGELAARTAPGPGSLQVAILDMLYRLDRQTVTEHARIAPLEP</sequence>
<proteinExistence type="inferred from homology"/>
<dbReference type="GO" id="GO:0009229">
    <property type="term" value="P:thiamine diphosphate biosynthetic process"/>
    <property type="evidence" value="ECO:0007669"/>
    <property type="project" value="UniProtKB-UniRule"/>
</dbReference>
<evidence type="ECO:0000256" key="3">
    <source>
        <dbReference type="ARBA" id="ARBA00004868"/>
    </source>
</evidence>
<dbReference type="CDD" id="cd01170">
    <property type="entry name" value="THZ_kinase"/>
    <property type="match status" value="1"/>
</dbReference>
<evidence type="ECO:0000256" key="10">
    <source>
        <dbReference type="ARBA" id="ARBA00022977"/>
    </source>
</evidence>
<gene>
    <name evidence="11 12" type="primary">thiM</name>
    <name evidence="12" type="ORF">HLH34_09210</name>
</gene>
<evidence type="ECO:0000313" key="13">
    <source>
        <dbReference type="Proteomes" id="UP000555756"/>
    </source>
</evidence>
<dbReference type="InterPro" id="IPR000417">
    <property type="entry name" value="Hyethyz_kinase"/>
</dbReference>
<dbReference type="AlphaFoldDB" id="A0A7W4JSN9"/>
<evidence type="ECO:0000313" key="12">
    <source>
        <dbReference type="EMBL" id="MBB2190147.1"/>
    </source>
</evidence>
<dbReference type="Gene3D" id="3.40.1190.20">
    <property type="match status" value="1"/>
</dbReference>
<dbReference type="PIRSF" id="PIRSF000513">
    <property type="entry name" value="Thz_kinase"/>
    <property type="match status" value="1"/>
</dbReference>
<keyword evidence="8 11" id="KW-0067">ATP-binding</keyword>
<keyword evidence="10 11" id="KW-0784">Thiamine biosynthesis</keyword>
<comment type="cofactor">
    <cofactor evidence="2 11">
        <name>Mg(2+)</name>
        <dbReference type="ChEBI" id="CHEBI:18420"/>
    </cofactor>
</comment>
<dbReference type="HAMAP" id="MF_00228">
    <property type="entry name" value="Thz_kinase"/>
    <property type="match status" value="1"/>
</dbReference>
<evidence type="ECO:0000256" key="6">
    <source>
        <dbReference type="ARBA" id="ARBA00022741"/>
    </source>
</evidence>
<dbReference type="GO" id="GO:0000287">
    <property type="term" value="F:magnesium ion binding"/>
    <property type="evidence" value="ECO:0007669"/>
    <property type="project" value="UniProtKB-UniRule"/>
</dbReference>
<evidence type="ECO:0000256" key="1">
    <source>
        <dbReference type="ARBA" id="ARBA00001771"/>
    </source>
</evidence>
<dbReference type="GO" id="GO:0004417">
    <property type="term" value="F:hydroxyethylthiazole kinase activity"/>
    <property type="evidence" value="ECO:0007669"/>
    <property type="project" value="UniProtKB-UniRule"/>
</dbReference>
<dbReference type="RefSeq" id="WP_183119264.1">
    <property type="nucleotide sequence ID" value="NZ_JABEQF010000005.1"/>
</dbReference>
<comment type="similarity">
    <text evidence="11">Belongs to the Thz kinase family.</text>
</comment>
<dbReference type="EC" id="2.7.1.50" evidence="11"/>
<protein>
    <recommendedName>
        <fullName evidence="11">Hydroxyethylthiazole kinase</fullName>
        <ecNumber evidence="11">2.7.1.50</ecNumber>
    </recommendedName>
    <alternativeName>
        <fullName evidence="11">4-methyl-5-beta-hydroxyethylthiazole kinase</fullName>
        <shortName evidence="11">TH kinase</shortName>
        <shortName evidence="11">Thz kinase</shortName>
    </alternativeName>
</protein>
<keyword evidence="6 11" id="KW-0547">Nucleotide-binding</keyword>
<feature type="binding site" evidence="11">
    <location>
        <position position="181"/>
    </location>
    <ligand>
        <name>ATP</name>
        <dbReference type="ChEBI" id="CHEBI:30616"/>
    </ligand>
</feature>
<dbReference type="Proteomes" id="UP000555756">
    <property type="component" value="Unassembled WGS sequence"/>
</dbReference>
<dbReference type="UniPathway" id="UPA00060">
    <property type="reaction ID" value="UER00139"/>
</dbReference>
<evidence type="ECO:0000256" key="5">
    <source>
        <dbReference type="ARBA" id="ARBA00022723"/>
    </source>
</evidence>
<feature type="binding site" evidence="11">
    <location>
        <position position="208"/>
    </location>
    <ligand>
        <name>substrate</name>
    </ligand>
</feature>
<keyword evidence="13" id="KW-1185">Reference proteome</keyword>
<evidence type="ECO:0000256" key="8">
    <source>
        <dbReference type="ARBA" id="ARBA00022840"/>
    </source>
</evidence>
<organism evidence="12 13">
    <name type="scientific">Gluconacetobacter azotocaptans</name>
    <dbReference type="NCBI Taxonomy" id="142834"/>
    <lineage>
        <taxon>Bacteria</taxon>
        <taxon>Pseudomonadati</taxon>
        <taxon>Pseudomonadota</taxon>
        <taxon>Alphaproteobacteria</taxon>
        <taxon>Acetobacterales</taxon>
        <taxon>Acetobacteraceae</taxon>
        <taxon>Gluconacetobacter</taxon>
    </lineage>
</organism>
<dbReference type="PRINTS" id="PR01099">
    <property type="entry name" value="HYETHTZKNASE"/>
</dbReference>
<evidence type="ECO:0000256" key="9">
    <source>
        <dbReference type="ARBA" id="ARBA00022842"/>
    </source>
</evidence>
<evidence type="ECO:0000256" key="7">
    <source>
        <dbReference type="ARBA" id="ARBA00022777"/>
    </source>
</evidence>
<dbReference type="NCBIfam" id="NF006830">
    <property type="entry name" value="PRK09355.1"/>
    <property type="match status" value="1"/>
</dbReference>
<evidence type="ECO:0000256" key="11">
    <source>
        <dbReference type="HAMAP-Rule" id="MF_00228"/>
    </source>
</evidence>